<proteinExistence type="predicted"/>
<dbReference type="SUPFAM" id="SSF56349">
    <property type="entry name" value="DNA breaking-rejoining enzymes"/>
    <property type="match status" value="1"/>
</dbReference>
<dbReference type="Gene3D" id="1.10.443.10">
    <property type="entry name" value="Intergrase catalytic core"/>
    <property type="match status" value="1"/>
</dbReference>
<keyword evidence="2" id="KW-0233">DNA recombination</keyword>
<evidence type="ECO:0000256" key="3">
    <source>
        <dbReference type="PROSITE-ProRule" id="PRU01248"/>
    </source>
</evidence>
<dbReference type="AlphaFoldDB" id="A0ABD5RVI7"/>
<reference evidence="6 7" key="1">
    <citation type="journal article" date="2019" name="Int. J. Syst. Evol. Microbiol.">
        <title>The Global Catalogue of Microorganisms (GCM) 10K type strain sequencing project: providing services to taxonomists for standard genome sequencing and annotation.</title>
        <authorList>
            <consortium name="The Broad Institute Genomics Platform"/>
            <consortium name="The Broad Institute Genome Sequencing Center for Infectious Disease"/>
            <person name="Wu L."/>
            <person name="Ma J."/>
        </authorList>
    </citation>
    <scope>NUCLEOTIDE SEQUENCE [LARGE SCALE GENOMIC DNA]</scope>
    <source>
        <strain evidence="6 7">NBRC 111368</strain>
    </source>
</reference>
<dbReference type="CDD" id="cd00397">
    <property type="entry name" value="DNA_BRE_C"/>
    <property type="match status" value="1"/>
</dbReference>
<dbReference type="PROSITE" id="PS51898">
    <property type="entry name" value="TYR_RECOMBINASE"/>
    <property type="match status" value="1"/>
</dbReference>
<evidence type="ECO:0000313" key="7">
    <source>
        <dbReference type="Proteomes" id="UP001596328"/>
    </source>
</evidence>
<evidence type="ECO:0000259" key="4">
    <source>
        <dbReference type="PROSITE" id="PS51898"/>
    </source>
</evidence>
<keyword evidence="1 3" id="KW-0238">DNA-binding</keyword>
<accession>A0ABD5RVI7</accession>
<dbReference type="InterPro" id="IPR044068">
    <property type="entry name" value="CB"/>
</dbReference>
<protein>
    <submittedName>
        <fullName evidence="6">Tyrosine-type recombinase/integrase</fullName>
    </submittedName>
</protein>
<dbReference type="Gene3D" id="1.10.150.130">
    <property type="match status" value="1"/>
</dbReference>
<dbReference type="EMBL" id="JBHSWU010000018">
    <property type="protein sequence ID" value="MFC6723444.1"/>
    <property type="molecule type" value="Genomic_DNA"/>
</dbReference>
<dbReference type="InterPro" id="IPR011010">
    <property type="entry name" value="DNA_brk_join_enz"/>
</dbReference>
<organism evidence="6 7">
    <name type="scientific">Halobium palmae</name>
    <dbReference type="NCBI Taxonomy" id="1776492"/>
    <lineage>
        <taxon>Archaea</taxon>
        <taxon>Methanobacteriati</taxon>
        <taxon>Methanobacteriota</taxon>
        <taxon>Stenosarchaea group</taxon>
        <taxon>Halobacteria</taxon>
        <taxon>Halobacteriales</taxon>
        <taxon>Haloferacaceae</taxon>
        <taxon>Halobium</taxon>
    </lineage>
</organism>
<dbReference type="InterPro" id="IPR013762">
    <property type="entry name" value="Integrase-like_cat_sf"/>
</dbReference>
<dbReference type="InterPro" id="IPR002104">
    <property type="entry name" value="Integrase_catalytic"/>
</dbReference>
<evidence type="ECO:0000256" key="1">
    <source>
        <dbReference type="ARBA" id="ARBA00023125"/>
    </source>
</evidence>
<sequence length="335" mass="38761">MVELKPLTPQEGIERFLRYREPSVGDSTLYNARSRLGFFSEWCDERDIDNLNSLTGRNIADFVAWRRNDIKAITLQKQLSSIRSALRWWADIEAVEPGLAEKVHAPELPDGAESRDVHLEAGCAKELLAYLKQYQYASRNHVVLALLWRTGIRRGALRSIDRDDLHPDHHAVELKHRPETNTNLKNGKDGERWVYLGPQWYQIVDDYLSNPTRHDVVDDHGREPLITTENGRPIGDTIYSWVTRQTQPCEYGECPHDRDQETCEARRSDQFSVCPSSRSPHAIRRGAITHHLNCETSPEVVSERMNVSLDVLYKHYDVRTEQEKMDVRKNNLPNE</sequence>
<keyword evidence="7" id="KW-1185">Reference proteome</keyword>
<dbReference type="InterPro" id="IPR010998">
    <property type="entry name" value="Integrase_recombinase_N"/>
</dbReference>
<evidence type="ECO:0000256" key="2">
    <source>
        <dbReference type="ARBA" id="ARBA00023172"/>
    </source>
</evidence>
<dbReference type="GO" id="GO:0006310">
    <property type="term" value="P:DNA recombination"/>
    <property type="evidence" value="ECO:0007669"/>
    <property type="project" value="UniProtKB-KW"/>
</dbReference>
<evidence type="ECO:0000313" key="6">
    <source>
        <dbReference type="EMBL" id="MFC6723444.1"/>
    </source>
</evidence>
<feature type="domain" description="Core-binding (CB)" evidence="5">
    <location>
        <begin position="7"/>
        <end position="90"/>
    </location>
</feature>
<evidence type="ECO:0000259" key="5">
    <source>
        <dbReference type="PROSITE" id="PS51900"/>
    </source>
</evidence>
<dbReference type="PROSITE" id="PS51900">
    <property type="entry name" value="CB"/>
    <property type="match status" value="1"/>
</dbReference>
<dbReference type="GO" id="GO:0003677">
    <property type="term" value="F:DNA binding"/>
    <property type="evidence" value="ECO:0007669"/>
    <property type="project" value="UniProtKB-UniRule"/>
</dbReference>
<dbReference type="Proteomes" id="UP001596328">
    <property type="component" value="Unassembled WGS sequence"/>
</dbReference>
<name>A0ABD5RVI7_9EURY</name>
<comment type="caution">
    <text evidence="6">The sequence shown here is derived from an EMBL/GenBank/DDBJ whole genome shotgun (WGS) entry which is preliminary data.</text>
</comment>
<feature type="domain" description="Tyr recombinase" evidence="4">
    <location>
        <begin position="114"/>
        <end position="329"/>
    </location>
</feature>
<gene>
    <name evidence="6" type="ORF">ACFQE1_03370</name>
</gene>